<dbReference type="SMART" id="SM00863">
    <property type="entry name" value="tRNA_SAD"/>
    <property type="match status" value="1"/>
</dbReference>
<feature type="domain" description="Alanyl-transfer RNA synthetases family profile" evidence="6">
    <location>
        <begin position="1"/>
        <end position="235"/>
    </location>
</feature>
<protein>
    <submittedName>
        <fullName evidence="7">Threonine/alanine tRNA ligase second additional domain protein</fullName>
    </submittedName>
</protein>
<keyword evidence="5" id="KW-0175">Coiled coil</keyword>
<proteinExistence type="predicted"/>
<dbReference type="EMBL" id="ABVR01000041">
    <property type="protein sequence ID" value="EEG89490.1"/>
    <property type="molecule type" value="Genomic_DNA"/>
</dbReference>
<dbReference type="GO" id="GO:0006419">
    <property type="term" value="P:alanyl-tRNA aminoacylation"/>
    <property type="evidence" value="ECO:0007669"/>
    <property type="project" value="InterPro"/>
</dbReference>
<dbReference type="Proteomes" id="UP000003793">
    <property type="component" value="Unassembled WGS sequence"/>
</dbReference>
<gene>
    <name evidence="7" type="ORF">COPCOM_02474</name>
</gene>
<dbReference type="PANTHER" id="PTHR43462">
    <property type="entry name" value="ALANYL-TRNA EDITING PROTEIN"/>
    <property type="match status" value="1"/>
</dbReference>
<evidence type="ECO:0000256" key="5">
    <source>
        <dbReference type="SAM" id="Coils"/>
    </source>
</evidence>
<dbReference type="GO" id="GO:0046872">
    <property type="term" value="F:metal ion binding"/>
    <property type="evidence" value="ECO:0007669"/>
    <property type="project" value="UniProtKB-KW"/>
</dbReference>
<evidence type="ECO:0000256" key="1">
    <source>
        <dbReference type="ARBA" id="ARBA00001947"/>
    </source>
</evidence>
<evidence type="ECO:0000256" key="3">
    <source>
        <dbReference type="ARBA" id="ARBA00022723"/>
    </source>
</evidence>
<dbReference type="GO" id="GO:0002161">
    <property type="term" value="F:aminoacyl-tRNA deacylase activity"/>
    <property type="evidence" value="ECO:0007669"/>
    <property type="project" value="UniProtKB-ARBA"/>
</dbReference>
<dbReference type="AlphaFoldDB" id="C0BBL6"/>
<reference evidence="7 8" key="1">
    <citation type="submission" date="2009-02" db="EMBL/GenBank/DDBJ databases">
        <authorList>
            <person name="Fulton L."/>
            <person name="Clifton S."/>
            <person name="Fulton B."/>
            <person name="Xu J."/>
            <person name="Minx P."/>
            <person name="Pepin K.H."/>
            <person name="Johnson M."/>
            <person name="Bhonagiri V."/>
            <person name="Nash W.E."/>
            <person name="Mardis E.R."/>
            <person name="Wilson R.K."/>
        </authorList>
    </citation>
    <scope>NUCLEOTIDE SEQUENCE [LARGE SCALE GENOMIC DNA]</scope>
    <source>
        <strain evidence="7 8">ATCC 27758</strain>
    </source>
</reference>
<dbReference type="InterPro" id="IPR018165">
    <property type="entry name" value="Ala-tRNA-synth_IIc_core"/>
</dbReference>
<evidence type="ECO:0000256" key="4">
    <source>
        <dbReference type="ARBA" id="ARBA00022833"/>
    </source>
</evidence>
<accession>C0BBL6</accession>
<dbReference type="InterPro" id="IPR012947">
    <property type="entry name" value="tRNA_SAD"/>
</dbReference>
<feature type="coiled-coil region" evidence="5">
    <location>
        <begin position="258"/>
        <end position="285"/>
    </location>
</feature>
<evidence type="ECO:0000256" key="2">
    <source>
        <dbReference type="ARBA" id="ARBA00004496"/>
    </source>
</evidence>
<dbReference type="InterPro" id="IPR018163">
    <property type="entry name" value="Thr/Ala-tRNA-synth_IIc_edit"/>
</dbReference>
<comment type="subcellular location">
    <subcellularLocation>
        <location evidence="2">Cytoplasm</location>
    </subcellularLocation>
</comment>
<dbReference type="HOGENOM" id="CLU_004485_7_2_9"/>
<dbReference type="InterPro" id="IPR018164">
    <property type="entry name" value="Ala-tRNA-synth_IIc_N"/>
</dbReference>
<dbReference type="InterPro" id="IPR009000">
    <property type="entry name" value="Transl_B-barrel_sf"/>
</dbReference>
<dbReference type="PROSITE" id="PS50860">
    <property type="entry name" value="AA_TRNA_LIGASE_II_ALA"/>
    <property type="match status" value="1"/>
</dbReference>
<dbReference type="GO" id="GO:0004813">
    <property type="term" value="F:alanine-tRNA ligase activity"/>
    <property type="evidence" value="ECO:0007669"/>
    <property type="project" value="InterPro"/>
</dbReference>
<keyword evidence="4" id="KW-0862">Zinc</keyword>
<dbReference type="GO" id="GO:0005524">
    <property type="term" value="F:ATP binding"/>
    <property type="evidence" value="ECO:0007669"/>
    <property type="project" value="InterPro"/>
</dbReference>
<evidence type="ECO:0000313" key="8">
    <source>
        <dbReference type="Proteomes" id="UP000003793"/>
    </source>
</evidence>
<sequence>MTEKLFYTDSHLQEFTAEVVSCRPCDNGYEAVLSRTAFFPEGGGQAADTGVIDGIRVYDVQEKGEQIFHYLEGELEEGKTVTGQIDWDKRFSRMQQHSGEHIVSGIVHARFGYDNVGFHLNDELCTLDLSGPLTKEELREVENAANEAVFANVPVQISYPSKEKLKTLDYRSKIEIDGQVRIVTIPGYDVCACCAPHVYFTGEIGLIKLVQSQNYKGGIRITMLCGRRALKDYQQKEESVKAIMGSLSAKEELIAEAVERVKEECTQLKSELAETRYQILEAQAEKNSGGTEKRSVFFDSKLSGNEPRELMNLVLKKGTEVCAVFAGNEESGYRYVIGSETEDVRPYSKILKEQFDGRGGGKPVMVQGSVNGSEEAIRKVFE</sequence>
<evidence type="ECO:0000313" key="7">
    <source>
        <dbReference type="EMBL" id="EEG89490.1"/>
    </source>
</evidence>
<organism evidence="7 8">
    <name type="scientific">Coprococcus comes ATCC 27758</name>
    <dbReference type="NCBI Taxonomy" id="470146"/>
    <lineage>
        <taxon>Bacteria</taxon>
        <taxon>Bacillati</taxon>
        <taxon>Bacillota</taxon>
        <taxon>Clostridia</taxon>
        <taxon>Lachnospirales</taxon>
        <taxon>Lachnospiraceae</taxon>
        <taxon>Coprococcus</taxon>
    </lineage>
</organism>
<name>C0BBL6_9FIRM</name>
<keyword evidence="7" id="KW-0436">Ligase</keyword>
<evidence type="ECO:0000259" key="6">
    <source>
        <dbReference type="PROSITE" id="PS50860"/>
    </source>
</evidence>
<reference evidence="7 8" key="2">
    <citation type="submission" date="2009-03" db="EMBL/GenBank/DDBJ databases">
        <title>Draft genome sequence of Coprococcus comes (ATCC 27758).</title>
        <authorList>
            <person name="Sudarsanam P."/>
            <person name="Ley R."/>
            <person name="Guruge J."/>
            <person name="Turnbaugh P.J."/>
            <person name="Mahowald M."/>
            <person name="Liep D."/>
            <person name="Gordon J."/>
        </authorList>
    </citation>
    <scope>NUCLEOTIDE SEQUENCE [LARGE SCALE GENOMIC DNA]</scope>
    <source>
        <strain evidence="7 8">ATCC 27758</strain>
    </source>
</reference>
<comment type="cofactor">
    <cofactor evidence="1">
        <name>Zn(2+)</name>
        <dbReference type="ChEBI" id="CHEBI:29105"/>
    </cofactor>
</comment>
<dbReference type="GO" id="GO:0003676">
    <property type="term" value="F:nucleic acid binding"/>
    <property type="evidence" value="ECO:0007669"/>
    <property type="project" value="InterPro"/>
</dbReference>
<dbReference type="SUPFAM" id="SSF55186">
    <property type="entry name" value="ThrRS/AlaRS common domain"/>
    <property type="match status" value="1"/>
</dbReference>
<comment type="caution">
    <text evidence="7">The sequence shown here is derived from an EMBL/GenBank/DDBJ whole genome shotgun (WGS) entry which is preliminary data.</text>
</comment>
<dbReference type="Pfam" id="PF01411">
    <property type="entry name" value="tRNA-synt_2c"/>
    <property type="match status" value="1"/>
</dbReference>
<dbReference type="InterPro" id="IPR051335">
    <property type="entry name" value="Alanyl-tRNA_Editing_Enzymes"/>
</dbReference>
<dbReference type="Gene3D" id="2.40.30.130">
    <property type="match status" value="1"/>
</dbReference>
<dbReference type="GO" id="GO:0005737">
    <property type="term" value="C:cytoplasm"/>
    <property type="evidence" value="ECO:0007669"/>
    <property type="project" value="UniProtKB-SubCell"/>
</dbReference>
<dbReference type="PANTHER" id="PTHR43462:SF1">
    <property type="entry name" value="ALANYL-TRNA EDITING PROTEIN AARSD1"/>
    <property type="match status" value="1"/>
</dbReference>
<dbReference type="SUPFAM" id="SSF50447">
    <property type="entry name" value="Translation proteins"/>
    <property type="match status" value="1"/>
</dbReference>
<dbReference type="Pfam" id="PF07973">
    <property type="entry name" value="tRNA_SAD"/>
    <property type="match status" value="1"/>
</dbReference>
<dbReference type="Gene3D" id="3.30.980.10">
    <property type="entry name" value="Threonyl-trna Synthetase, Chain A, domain 2"/>
    <property type="match status" value="1"/>
</dbReference>
<keyword evidence="3" id="KW-0479">Metal-binding</keyword>